<keyword evidence="3" id="KW-1185">Reference proteome</keyword>
<dbReference type="NCBIfam" id="NF038032">
    <property type="entry name" value="CehA_McbA_metalo"/>
    <property type="match status" value="1"/>
</dbReference>
<dbReference type="SUPFAM" id="SSF89550">
    <property type="entry name" value="PHP domain-like"/>
    <property type="match status" value="1"/>
</dbReference>
<reference evidence="2 3" key="1">
    <citation type="journal article" name="Nat. Commun.">
        <title>Undinarchaeota illuminate DPANN phylogeny and the impact of gene transfer on archaeal evolution.</title>
        <authorList>
            <person name="Dombrowski N."/>
            <person name="Williams T.A."/>
            <person name="Sun J."/>
            <person name="Woodcroft B.J."/>
            <person name="Lee J.H."/>
            <person name="Minh B.Q."/>
            <person name="Rinke C."/>
            <person name="Spang A."/>
        </authorList>
    </citation>
    <scope>NUCLEOTIDE SEQUENCE [LARGE SCALE GENOMIC DNA]</scope>
    <source>
        <strain evidence="2">MAG_bin1129</strain>
    </source>
</reference>
<gene>
    <name evidence="2" type="ORF">H1016_00225</name>
</gene>
<sequence length="364" mass="42236">ERYRHFLAIGIENYIPGDELEANGKTKTLSPKQLVEKVKSQGGAGYVAHPFYEDPFRQKWKEEDYNLPFTGLQIWNFETWEKDQSELEKGLQKWKELLAKERKVFIGAGSDSHGDWQILGKARTYVYTNTVSQSGILEALKNGNSFITDGPVITVWIGDTTFGQEALIADTDKVKMKIQLASNLEFGRVSEIEIWNAEELEEVLRPNKYFEPELIWDDKFLAEDTYYRFVAHTENGYTAYTNPIWVKTFSKPRAEVVKKEEKVFEKITKFISPIVTMPSIIVNIWFDPIHKKEPREILEQYKTDEMRKIDKITSDALKKLNQTSGPSISEQRYTKSGQVSSRETEKTEKDYIVERHGGKVYYPE</sequence>
<name>A0A832XLI9_9ARCH</name>
<proteinExistence type="predicted"/>
<dbReference type="Gene3D" id="3.20.20.140">
    <property type="entry name" value="Metal-dependent hydrolases"/>
    <property type="match status" value="1"/>
</dbReference>
<evidence type="ECO:0000313" key="3">
    <source>
        <dbReference type="Proteomes" id="UP000646946"/>
    </source>
</evidence>
<dbReference type="GO" id="GO:0016787">
    <property type="term" value="F:hydrolase activity"/>
    <property type="evidence" value="ECO:0007669"/>
    <property type="project" value="UniProtKB-KW"/>
</dbReference>
<organism evidence="2 3">
    <name type="scientific">Candidatus Naiadarchaeum limnaeum</name>
    <dbReference type="NCBI Taxonomy" id="2756139"/>
    <lineage>
        <taxon>Archaea</taxon>
        <taxon>Candidatus Undinarchaeota</taxon>
        <taxon>Candidatus Undinarchaeia</taxon>
        <taxon>Candidatus Naiadarchaeales</taxon>
        <taxon>Candidatus Naiadarchaeaceae</taxon>
        <taxon>Candidatus Naiadarchaeum</taxon>
    </lineage>
</organism>
<dbReference type="InterPro" id="IPR016195">
    <property type="entry name" value="Pol/histidinol_Pase-like"/>
</dbReference>
<feature type="region of interest" description="Disordered" evidence="1">
    <location>
        <begin position="320"/>
        <end position="350"/>
    </location>
</feature>
<dbReference type="AlphaFoldDB" id="A0A832XLI9"/>
<dbReference type="EMBL" id="DVAB01000003">
    <property type="protein sequence ID" value="HIJ99947.1"/>
    <property type="molecule type" value="Genomic_DNA"/>
</dbReference>
<protein>
    <submittedName>
        <fullName evidence="2">CehA/McbA family metallohydrolase</fullName>
    </submittedName>
</protein>
<evidence type="ECO:0000256" key="1">
    <source>
        <dbReference type="SAM" id="MobiDB-lite"/>
    </source>
</evidence>
<accession>A0A832XLI9</accession>
<comment type="caution">
    <text evidence="2">The sequence shown here is derived from an EMBL/GenBank/DDBJ whole genome shotgun (WGS) entry which is preliminary data.</text>
</comment>
<feature type="non-terminal residue" evidence="2">
    <location>
        <position position="1"/>
    </location>
</feature>
<evidence type="ECO:0000313" key="2">
    <source>
        <dbReference type="EMBL" id="HIJ99947.1"/>
    </source>
</evidence>
<dbReference type="Proteomes" id="UP000646946">
    <property type="component" value="Unassembled WGS sequence"/>
</dbReference>
<feature type="compositionally biased region" description="Polar residues" evidence="1">
    <location>
        <begin position="320"/>
        <end position="341"/>
    </location>
</feature>